<organism evidence="1 2">
    <name type="scientific">Herpetosiphon geysericola</name>
    <dbReference type="NCBI Taxonomy" id="70996"/>
    <lineage>
        <taxon>Bacteria</taxon>
        <taxon>Bacillati</taxon>
        <taxon>Chloroflexota</taxon>
        <taxon>Chloroflexia</taxon>
        <taxon>Herpetosiphonales</taxon>
        <taxon>Herpetosiphonaceae</taxon>
        <taxon>Herpetosiphon</taxon>
    </lineage>
</organism>
<keyword evidence="2" id="KW-1185">Reference proteome</keyword>
<sequence length="218" mass="23599">MSLEQLWDAYQEHGYHADLPVGTDPLDRFYAALLAFGHQDLARAAELASSAAADDPDERVFTEAAAYLGRVARQGKQNVYVSGDAFAAFIDGGGNIPLYAATSAALRAVYAEYERLDVLDIGAGNGHALLPALTPTIDRLGIVEPSAALLADLRERLDAIGRPIEAFAGTAQEFVHQESGGWTIIQATYSLHSIPPEERPGLLRRLRDLGQRLLIVEF</sequence>
<dbReference type="CDD" id="cd02440">
    <property type="entry name" value="AdoMet_MTases"/>
    <property type="match status" value="1"/>
</dbReference>
<dbReference type="STRING" id="70996.SE18_23770"/>
<reference evidence="1 2" key="1">
    <citation type="submission" date="2015-07" db="EMBL/GenBank/DDBJ databases">
        <title>Whole genome sequence of Herpetosiphon geysericola DSM 7119.</title>
        <authorList>
            <person name="Hemp J."/>
            <person name="Ward L.M."/>
            <person name="Pace L.A."/>
            <person name="Fischer W.W."/>
        </authorList>
    </citation>
    <scope>NUCLEOTIDE SEQUENCE [LARGE SCALE GENOMIC DNA]</scope>
    <source>
        <strain evidence="1 2">DSM 7119</strain>
    </source>
</reference>
<accession>A0A0N8GPE0</accession>
<dbReference type="EMBL" id="LGKP01000037">
    <property type="protein sequence ID" value="KPL80634.1"/>
    <property type="molecule type" value="Genomic_DNA"/>
</dbReference>
<dbReference type="RefSeq" id="WP_054536966.1">
    <property type="nucleotide sequence ID" value="NZ_LGKP01000037.1"/>
</dbReference>
<name>A0A0N8GPE0_9CHLR</name>
<dbReference type="Gene3D" id="3.40.50.150">
    <property type="entry name" value="Vaccinia Virus protein VP39"/>
    <property type="match status" value="1"/>
</dbReference>
<evidence type="ECO:0000313" key="1">
    <source>
        <dbReference type="EMBL" id="KPL80634.1"/>
    </source>
</evidence>
<gene>
    <name evidence="1" type="ORF">SE18_23770</name>
</gene>
<dbReference type="AlphaFoldDB" id="A0A0N8GPE0"/>
<protein>
    <recommendedName>
        <fullName evidence="3">Methyltransferase domain-containing protein</fullName>
    </recommendedName>
</protein>
<dbReference type="SUPFAM" id="SSF53335">
    <property type="entry name" value="S-adenosyl-L-methionine-dependent methyltransferases"/>
    <property type="match status" value="1"/>
</dbReference>
<evidence type="ECO:0008006" key="3">
    <source>
        <dbReference type="Google" id="ProtNLM"/>
    </source>
</evidence>
<proteinExistence type="predicted"/>
<dbReference type="OrthoDB" id="156228at2"/>
<dbReference type="InterPro" id="IPR029063">
    <property type="entry name" value="SAM-dependent_MTases_sf"/>
</dbReference>
<comment type="caution">
    <text evidence="1">The sequence shown here is derived from an EMBL/GenBank/DDBJ whole genome shotgun (WGS) entry which is preliminary data.</text>
</comment>
<feature type="non-terminal residue" evidence="1">
    <location>
        <position position="218"/>
    </location>
</feature>
<evidence type="ECO:0000313" key="2">
    <source>
        <dbReference type="Proteomes" id="UP000050277"/>
    </source>
</evidence>
<dbReference type="Proteomes" id="UP000050277">
    <property type="component" value="Unassembled WGS sequence"/>
</dbReference>